<name>A0A5M3VP19_9ACTN</name>
<feature type="signal peptide" evidence="5">
    <location>
        <begin position="1"/>
        <end position="23"/>
    </location>
</feature>
<comment type="subcellular location">
    <subcellularLocation>
        <location evidence="1">Membrane</location>
        <topology evidence="1">Single-pass membrane protein</topology>
    </subcellularLocation>
</comment>
<evidence type="ECO:0000256" key="1">
    <source>
        <dbReference type="ARBA" id="ARBA00004167"/>
    </source>
</evidence>
<comment type="caution">
    <text evidence="6">The sequence shown here is derived from an EMBL/GenBank/DDBJ whole genome shotgun (WGS) entry which is preliminary data.</text>
</comment>
<dbReference type="RefSeq" id="WP_155334843.1">
    <property type="nucleotide sequence ID" value="NZ_BAAABN010000078.1"/>
</dbReference>
<protein>
    <recommendedName>
        <fullName evidence="8">Metalloprotease</fullName>
    </recommendedName>
</protein>
<evidence type="ECO:0000256" key="4">
    <source>
        <dbReference type="ARBA" id="ARBA00023136"/>
    </source>
</evidence>
<sequence length="253" mass="28436">MRILTLLISGLLGATLLAGPAQAAPVPTGKAALTQNPLYKTGEFDWTECVELDRRPDDLNSYQLYLDHLLDCLDRSWSEEFAQAGLKFSKPKVRYITKSVATGCGKYPINYAAGLYCPVNKTMWVAISKWQLADPDEFTLFNVIAHEYGHYAQDRAGILPAAMRLQKKAPKARQYAIQRQVELQAECFASAFIGSVWHSLGREEFDFQDLMDLTYGDVLHGKTKNIRYWMKRGWDGNGPKVCNTFTAPASRVS</sequence>
<evidence type="ECO:0008006" key="8">
    <source>
        <dbReference type="Google" id="ProtNLM"/>
    </source>
</evidence>
<keyword evidence="4" id="KW-0472">Membrane</keyword>
<evidence type="ECO:0000256" key="5">
    <source>
        <dbReference type="SAM" id="SignalP"/>
    </source>
</evidence>
<evidence type="ECO:0000256" key="2">
    <source>
        <dbReference type="ARBA" id="ARBA00022692"/>
    </source>
</evidence>
<gene>
    <name evidence="6" type="ORF">Acor_04670</name>
</gene>
<dbReference type="OrthoDB" id="9774900at2"/>
<organism evidence="6 7">
    <name type="scientific">Acrocarpospora corrugata</name>
    <dbReference type="NCBI Taxonomy" id="35763"/>
    <lineage>
        <taxon>Bacteria</taxon>
        <taxon>Bacillati</taxon>
        <taxon>Actinomycetota</taxon>
        <taxon>Actinomycetes</taxon>
        <taxon>Streptosporangiales</taxon>
        <taxon>Streptosporangiaceae</taxon>
        <taxon>Acrocarpospora</taxon>
    </lineage>
</organism>
<keyword evidence="3" id="KW-1133">Transmembrane helix</keyword>
<keyword evidence="5" id="KW-0732">Signal</keyword>
<dbReference type="Proteomes" id="UP000334990">
    <property type="component" value="Unassembled WGS sequence"/>
</dbReference>
<dbReference type="InterPro" id="IPR007343">
    <property type="entry name" value="Uncharacterised_pept_Zn_put"/>
</dbReference>
<reference evidence="6 7" key="1">
    <citation type="submission" date="2019-10" db="EMBL/GenBank/DDBJ databases">
        <title>Whole genome shotgun sequence of Acrocarpospora corrugata NBRC 13972.</title>
        <authorList>
            <person name="Ichikawa N."/>
            <person name="Kimura A."/>
            <person name="Kitahashi Y."/>
            <person name="Komaki H."/>
            <person name="Oguchi A."/>
        </authorList>
    </citation>
    <scope>NUCLEOTIDE SEQUENCE [LARGE SCALE GENOMIC DNA]</scope>
    <source>
        <strain evidence="6 7">NBRC 13972</strain>
    </source>
</reference>
<feature type="chain" id="PRO_5024288511" description="Metalloprotease" evidence="5">
    <location>
        <begin position="24"/>
        <end position="253"/>
    </location>
</feature>
<dbReference type="AlphaFoldDB" id="A0A5M3VP19"/>
<dbReference type="PANTHER" id="PTHR30168">
    <property type="entry name" value="PUTATIVE MEMBRANE PROTEIN YPFJ"/>
    <property type="match status" value="1"/>
</dbReference>
<keyword evidence="2" id="KW-0812">Transmembrane</keyword>
<accession>A0A5M3VP19</accession>
<dbReference type="EMBL" id="BLAD01000036">
    <property type="protein sequence ID" value="GER98405.1"/>
    <property type="molecule type" value="Genomic_DNA"/>
</dbReference>
<keyword evidence="7" id="KW-1185">Reference proteome</keyword>
<dbReference type="Pfam" id="PF04228">
    <property type="entry name" value="Zn_peptidase"/>
    <property type="match status" value="1"/>
</dbReference>
<evidence type="ECO:0000256" key="3">
    <source>
        <dbReference type="ARBA" id="ARBA00022989"/>
    </source>
</evidence>
<dbReference type="GO" id="GO:0016020">
    <property type="term" value="C:membrane"/>
    <property type="evidence" value="ECO:0007669"/>
    <property type="project" value="UniProtKB-SubCell"/>
</dbReference>
<evidence type="ECO:0000313" key="6">
    <source>
        <dbReference type="EMBL" id="GER98405.1"/>
    </source>
</evidence>
<proteinExistence type="predicted"/>
<evidence type="ECO:0000313" key="7">
    <source>
        <dbReference type="Proteomes" id="UP000334990"/>
    </source>
</evidence>
<dbReference type="PANTHER" id="PTHR30168:SF0">
    <property type="entry name" value="INNER MEMBRANE PROTEIN"/>
    <property type="match status" value="1"/>
</dbReference>